<name>A0AAJ8BY28_ASPNG</name>
<protein>
    <submittedName>
        <fullName evidence="1">Uncharacterized protein</fullName>
    </submittedName>
</protein>
<reference evidence="1" key="1">
    <citation type="submission" date="2025-02" db="EMBL/GenBank/DDBJ databases">
        <authorList>
            <consortium name="NCBI Genome Project"/>
        </authorList>
    </citation>
    <scope>NUCLEOTIDE SEQUENCE</scope>
</reference>
<dbReference type="AlphaFoldDB" id="A0AAJ8BY28"/>
<evidence type="ECO:0000313" key="1">
    <source>
        <dbReference type="RefSeq" id="XP_059605964.1"/>
    </source>
</evidence>
<proteinExistence type="predicted"/>
<dbReference type="RefSeq" id="XP_059605964.1">
    <property type="nucleotide sequence ID" value="XM_059746019.1"/>
</dbReference>
<gene>
    <name evidence="1" type="ORF">An02g00720</name>
</gene>
<sequence length="123" mass="12946">MCRPSMVEVSLGISHAQSKPGAVRGLLLGLPIFESFLAPRLREDAICASGTYNAAATAAAAAMRFSVRTVWKYGKPAESDECSRMIIGGCAAGPGDPSHILVQKALDDRGRAWLGGELGCRVQ</sequence>
<organism evidence="1">
    <name type="scientific">Aspergillus niger</name>
    <dbReference type="NCBI Taxonomy" id="5061"/>
    <lineage>
        <taxon>Eukaryota</taxon>
        <taxon>Fungi</taxon>
        <taxon>Dikarya</taxon>
        <taxon>Ascomycota</taxon>
        <taxon>Pezizomycotina</taxon>
        <taxon>Eurotiomycetes</taxon>
        <taxon>Eurotiomycetidae</taxon>
        <taxon>Eurotiales</taxon>
        <taxon>Aspergillaceae</taxon>
        <taxon>Aspergillus</taxon>
        <taxon>Aspergillus subgen. Circumdati</taxon>
    </lineage>
</organism>
<dbReference type="KEGG" id="ang:An02g00720"/>
<reference evidence="1" key="2">
    <citation type="submission" date="2025-08" db="UniProtKB">
        <authorList>
            <consortium name="RefSeq"/>
        </authorList>
    </citation>
    <scope>IDENTIFICATION</scope>
</reference>
<accession>A0AAJ8BY28</accession>
<dbReference type="GeneID" id="84590195"/>
<dbReference type="VEuPathDB" id="FungiDB:An02g00720"/>